<proteinExistence type="predicted"/>
<dbReference type="AlphaFoldDB" id="A0AAV4F2I7"/>
<evidence type="ECO:0000313" key="1">
    <source>
        <dbReference type="EMBL" id="GFR67484.1"/>
    </source>
</evidence>
<reference evidence="1 2" key="1">
    <citation type="journal article" date="2021" name="Elife">
        <title>Chloroplast acquisition without the gene transfer in kleptoplastic sea slugs, Plakobranchus ocellatus.</title>
        <authorList>
            <person name="Maeda T."/>
            <person name="Takahashi S."/>
            <person name="Yoshida T."/>
            <person name="Shimamura S."/>
            <person name="Takaki Y."/>
            <person name="Nagai Y."/>
            <person name="Toyoda A."/>
            <person name="Suzuki Y."/>
            <person name="Arimoto A."/>
            <person name="Ishii H."/>
            <person name="Satoh N."/>
            <person name="Nishiyama T."/>
            <person name="Hasebe M."/>
            <person name="Maruyama T."/>
            <person name="Minagawa J."/>
            <person name="Obokata J."/>
            <person name="Shigenobu S."/>
        </authorList>
    </citation>
    <scope>NUCLEOTIDE SEQUENCE [LARGE SCALE GENOMIC DNA]</scope>
</reference>
<name>A0AAV4F2I7_9GAST</name>
<keyword evidence="2" id="KW-1185">Reference proteome</keyword>
<comment type="caution">
    <text evidence="1">The sequence shown here is derived from an EMBL/GenBank/DDBJ whole genome shotgun (WGS) entry which is preliminary data.</text>
</comment>
<dbReference type="EMBL" id="BMAT01011149">
    <property type="protein sequence ID" value="GFR67484.1"/>
    <property type="molecule type" value="Genomic_DNA"/>
</dbReference>
<gene>
    <name evidence="1" type="ORF">ElyMa_005583800</name>
</gene>
<sequence>MTSYSPINVMASARNHQYRVTVSRELDSLGERAHASAESCSAQRVRSQAINPSASEVNIAPATNDPGAECCLIFREHRLFGPEYCWF</sequence>
<organism evidence="1 2">
    <name type="scientific">Elysia marginata</name>
    <dbReference type="NCBI Taxonomy" id="1093978"/>
    <lineage>
        <taxon>Eukaryota</taxon>
        <taxon>Metazoa</taxon>
        <taxon>Spiralia</taxon>
        <taxon>Lophotrochozoa</taxon>
        <taxon>Mollusca</taxon>
        <taxon>Gastropoda</taxon>
        <taxon>Heterobranchia</taxon>
        <taxon>Euthyneura</taxon>
        <taxon>Panpulmonata</taxon>
        <taxon>Sacoglossa</taxon>
        <taxon>Placobranchoidea</taxon>
        <taxon>Plakobranchidae</taxon>
        <taxon>Elysia</taxon>
    </lineage>
</organism>
<accession>A0AAV4F2I7</accession>
<dbReference type="Proteomes" id="UP000762676">
    <property type="component" value="Unassembled WGS sequence"/>
</dbReference>
<evidence type="ECO:0000313" key="2">
    <source>
        <dbReference type="Proteomes" id="UP000762676"/>
    </source>
</evidence>
<protein>
    <submittedName>
        <fullName evidence="1">Uncharacterized protein</fullName>
    </submittedName>
</protein>